<dbReference type="HOGENOM" id="CLU_979816_0_0_0"/>
<evidence type="ECO:0000313" key="2">
    <source>
        <dbReference type="EMBL" id="AHE96798.1"/>
    </source>
</evidence>
<protein>
    <submittedName>
        <fullName evidence="2">Uncharacterized protein</fullName>
    </submittedName>
</protein>
<gene>
    <name evidence="2" type="ORF">THERU_03910</name>
</gene>
<evidence type="ECO:0000256" key="1">
    <source>
        <dbReference type="SAM" id="Phobius"/>
    </source>
</evidence>
<evidence type="ECO:0000313" key="3">
    <source>
        <dbReference type="Proteomes" id="UP000018914"/>
    </source>
</evidence>
<keyword evidence="1" id="KW-1133">Transmembrane helix</keyword>
<proteinExistence type="predicted"/>
<accession>W0DIG2</accession>
<dbReference type="RefSeq" id="WP_025305959.1">
    <property type="nucleotide sequence ID" value="NZ_CP007028.1"/>
</dbReference>
<name>W0DIG2_9AQUI</name>
<dbReference type="Proteomes" id="UP000018914">
    <property type="component" value="Chromosome"/>
</dbReference>
<sequence>MKKVKKKVKVMLKDLLEGINQLFLGILIMLTSIVFSLPLILDSPSLSKYIPISAIPISVFLSTLVGILLKECESKREIRELKSSILLELRYILISLIENFTQFYEVYFTVLRFFRFDLKWFYELTEKYGKYFPDYLMNEIKILMFVYENLERSKQSKQEDIEETIKFLEEYIREMKLRSQCPTMENVQHYFEEEGSGDRENKPSINPIHMTLLSSTLNKLSALDKGFVENILYIWHEINKLNEEIEVLEGLSRTDPILICSISKRIERIAIKIDEILEKEGTNP</sequence>
<keyword evidence="1" id="KW-0472">Membrane</keyword>
<dbReference type="AlphaFoldDB" id="W0DIG2"/>
<feature type="transmembrane region" description="Helical" evidence="1">
    <location>
        <begin position="47"/>
        <end position="69"/>
    </location>
</feature>
<reference evidence="2 3" key="1">
    <citation type="submission" date="2013-12" db="EMBL/GenBank/DDBJ databases">
        <authorList>
            <consortium name="DOE Joint Genome Institute"/>
            <person name="Eisen J."/>
            <person name="Huntemann M."/>
            <person name="Han J."/>
            <person name="Chen A."/>
            <person name="Kyrpides N."/>
            <person name="Mavromatis K."/>
            <person name="Markowitz V."/>
            <person name="Palaniappan K."/>
            <person name="Ivanova N."/>
            <person name="Schaumberg A."/>
            <person name="Pati A."/>
            <person name="Liolios K."/>
            <person name="Nordberg H.P."/>
            <person name="Cantor M.N."/>
            <person name="Hua S.X."/>
            <person name="Woyke T."/>
        </authorList>
    </citation>
    <scope>NUCLEOTIDE SEQUENCE [LARGE SCALE GENOMIC DNA]</scope>
    <source>
        <strain evidence="2 3">DSM 23557</strain>
    </source>
</reference>
<dbReference type="EMBL" id="CP007028">
    <property type="protein sequence ID" value="AHE96798.1"/>
    <property type="molecule type" value="Genomic_DNA"/>
</dbReference>
<keyword evidence="1" id="KW-0812">Transmembrane</keyword>
<dbReference type="KEGG" id="trd:THERU_03910"/>
<organism evidence="3">
    <name type="scientific">Thermocrinis ruber</name>
    <dbReference type="NCBI Taxonomy" id="75906"/>
    <lineage>
        <taxon>Bacteria</taxon>
        <taxon>Pseudomonadati</taxon>
        <taxon>Aquificota</taxon>
        <taxon>Aquificia</taxon>
        <taxon>Aquificales</taxon>
        <taxon>Aquificaceae</taxon>
        <taxon>Thermocrinis</taxon>
    </lineage>
</organism>
<feature type="transmembrane region" description="Helical" evidence="1">
    <location>
        <begin position="21"/>
        <end position="41"/>
    </location>
</feature>
<keyword evidence="3" id="KW-1185">Reference proteome</keyword>